<name>A0A1X2G9X2_9FUNG</name>
<accession>A0A1X2G9X2</accession>
<evidence type="ECO:0000313" key="1">
    <source>
        <dbReference type="EMBL" id="ORX47987.1"/>
    </source>
</evidence>
<comment type="caution">
    <text evidence="1">The sequence shown here is derived from an EMBL/GenBank/DDBJ whole genome shotgun (WGS) entry which is preliminary data.</text>
</comment>
<keyword evidence="2" id="KW-1185">Reference proteome</keyword>
<dbReference type="Proteomes" id="UP000242146">
    <property type="component" value="Unassembled WGS sequence"/>
</dbReference>
<protein>
    <submittedName>
        <fullName evidence="1">Uncharacterized protein</fullName>
    </submittedName>
</protein>
<sequence>MLKGISDNQVYDHWLRSAGSIEPAYDYFSFADLVNRDRATTNVSYLSIMNHFSKKHPSNEQAVSALNTFNKRKTSDSNFHKKYEDYWHERDEHTLIIRMRNRALSTTESVHSDACEQVERLSKKACQIAPSSVDSGSSVSPVLESAESVSTMPSETEIEYALKAIAETKYDLCDK</sequence>
<gene>
    <name evidence="1" type="ORF">DM01DRAFT_1338824</name>
</gene>
<organism evidence="1 2">
    <name type="scientific">Hesseltinella vesiculosa</name>
    <dbReference type="NCBI Taxonomy" id="101127"/>
    <lineage>
        <taxon>Eukaryota</taxon>
        <taxon>Fungi</taxon>
        <taxon>Fungi incertae sedis</taxon>
        <taxon>Mucoromycota</taxon>
        <taxon>Mucoromycotina</taxon>
        <taxon>Mucoromycetes</taxon>
        <taxon>Mucorales</taxon>
        <taxon>Cunninghamellaceae</taxon>
        <taxon>Hesseltinella</taxon>
    </lineage>
</organism>
<proteinExistence type="predicted"/>
<evidence type="ECO:0000313" key="2">
    <source>
        <dbReference type="Proteomes" id="UP000242146"/>
    </source>
</evidence>
<dbReference type="EMBL" id="MCGT01000031">
    <property type="protein sequence ID" value="ORX47987.1"/>
    <property type="molecule type" value="Genomic_DNA"/>
</dbReference>
<dbReference type="AlphaFoldDB" id="A0A1X2G9X2"/>
<reference evidence="1 2" key="1">
    <citation type="submission" date="2016-07" db="EMBL/GenBank/DDBJ databases">
        <title>Pervasive Adenine N6-methylation of Active Genes in Fungi.</title>
        <authorList>
            <consortium name="DOE Joint Genome Institute"/>
            <person name="Mondo S.J."/>
            <person name="Dannebaum R.O."/>
            <person name="Kuo R.C."/>
            <person name="Labutti K."/>
            <person name="Haridas S."/>
            <person name="Kuo A."/>
            <person name="Salamov A."/>
            <person name="Ahrendt S.R."/>
            <person name="Lipzen A."/>
            <person name="Sullivan W."/>
            <person name="Andreopoulos W.B."/>
            <person name="Clum A."/>
            <person name="Lindquist E."/>
            <person name="Daum C."/>
            <person name="Ramamoorthy G.K."/>
            <person name="Gryganskyi A."/>
            <person name="Culley D."/>
            <person name="Magnuson J.K."/>
            <person name="James T.Y."/>
            <person name="O'Malley M.A."/>
            <person name="Stajich J.E."/>
            <person name="Spatafora J.W."/>
            <person name="Visel A."/>
            <person name="Grigoriev I.V."/>
        </authorList>
    </citation>
    <scope>NUCLEOTIDE SEQUENCE [LARGE SCALE GENOMIC DNA]</scope>
    <source>
        <strain evidence="1 2">NRRL 3301</strain>
    </source>
</reference>
<dbReference type="OrthoDB" id="2281419at2759"/>